<dbReference type="PROSITE" id="PS51257">
    <property type="entry name" value="PROKAR_LIPOPROTEIN"/>
    <property type="match status" value="1"/>
</dbReference>
<name>A0A2S0VNS7_9ALTE</name>
<dbReference type="AlphaFoldDB" id="A0A2S0VNS7"/>
<evidence type="ECO:0000313" key="2">
    <source>
        <dbReference type="EMBL" id="AWB65740.1"/>
    </source>
</evidence>
<dbReference type="OrthoDB" id="9801383at2"/>
<protein>
    <submittedName>
        <fullName evidence="2">Cell surface protein</fullName>
    </submittedName>
</protein>
<accession>A0A2S0VNS7</accession>
<gene>
    <name evidence="2" type="ORF">C2869_04485</name>
</gene>
<dbReference type="PANTHER" id="PTHR35399:SF2">
    <property type="entry name" value="DUF839 DOMAIN-CONTAINING PROTEIN"/>
    <property type="match status" value="1"/>
</dbReference>
<dbReference type="Proteomes" id="UP000244441">
    <property type="component" value="Chromosome"/>
</dbReference>
<dbReference type="Pfam" id="PF01391">
    <property type="entry name" value="Collagen"/>
    <property type="match status" value="1"/>
</dbReference>
<dbReference type="InterPro" id="IPR008557">
    <property type="entry name" value="PhoX"/>
</dbReference>
<dbReference type="KEGG" id="cate:C2869_04485"/>
<sequence length="672" mass="71872">MTNLTLKHSLLALAISGILTGCSLEGDDGAQGAIGETGAKGVQGEKGDTGETGAQGEKGDQGETGAQGEKGDQGETGAQGEKGDTGETGAQGEKGDQGETGAQGQSGYINQGLTRLATVPLGAEVTGAFVSKEGYLFFNAQHPDSANTATDKAGKMINKGTVGAVTGINLNQLPKSLPELPLAKTDAEKQSVRVAIGEYQVLGQNGDTYNNTIQGASALGHIMDSTRQNLVVDTDMPDFNGFISTGEGEGYLFTNWEYVPGGMSRMRLKMQDDFSWKVDFADMIDFSSVHGTAANCFGSMTPWDTPLTSEEWTIDDDLDRTSAGWNTRPNNFQQSQLTKFVDFDADGSDFPNPYRYGYIVEIKDPTEAKPEPVKHFTIGRVEHENSVVMPDRKTVYTTQDDTGGLLLKFVADQAEDLSSGTLYAAKLTQDKSNEPLVTGFDVSWVELASGNNAQIEAWVAQFDGVKADPDGTGEEQYLTIADVKAWANGDATYPLVTNDKDTTGNAITAGKPMDNRVAFLETRQAAKAKGATAEFRKLEGINVNIKRAMEAVEGKDMIDGEDVNKAYVYFAISDIDSTMTDGTGDIALNTRVKDCGGVYRMPLEANYNVSRIEPILMGSTMVSGVSGSEKCAVDQIAQPDNVLVLDDGRIMIGEDGSQTNNTLWLFDPKVAQ</sequence>
<evidence type="ECO:0000256" key="1">
    <source>
        <dbReference type="SAM" id="MobiDB-lite"/>
    </source>
</evidence>
<dbReference type="RefSeq" id="WP_108601815.1">
    <property type="nucleotide sequence ID" value="NZ_CP026604.1"/>
</dbReference>
<feature type="region of interest" description="Disordered" evidence="1">
    <location>
        <begin position="35"/>
        <end position="105"/>
    </location>
</feature>
<keyword evidence="3" id="KW-1185">Reference proteome</keyword>
<dbReference type="EMBL" id="CP026604">
    <property type="protein sequence ID" value="AWB65740.1"/>
    <property type="molecule type" value="Genomic_DNA"/>
</dbReference>
<proteinExistence type="predicted"/>
<dbReference type="Pfam" id="PF05787">
    <property type="entry name" value="PhoX"/>
    <property type="match status" value="1"/>
</dbReference>
<reference evidence="2 3" key="1">
    <citation type="submission" date="2018-01" db="EMBL/GenBank/DDBJ databases">
        <title>Genome sequence of a Cantenovulum-like bacteria.</title>
        <authorList>
            <person name="Tan W.R."/>
            <person name="Lau N.-S."/>
            <person name="Go F."/>
            <person name="Amirul A.-A.A."/>
        </authorList>
    </citation>
    <scope>NUCLEOTIDE SEQUENCE [LARGE SCALE GENOMIC DNA]</scope>
    <source>
        <strain evidence="2 3">CCB-QB4</strain>
    </source>
</reference>
<dbReference type="PANTHER" id="PTHR35399">
    <property type="entry name" value="SLR8030 PROTEIN"/>
    <property type="match status" value="1"/>
</dbReference>
<organism evidence="2 3">
    <name type="scientific">Saccharobesus litoralis</name>
    <dbReference type="NCBI Taxonomy" id="2172099"/>
    <lineage>
        <taxon>Bacteria</taxon>
        <taxon>Pseudomonadati</taxon>
        <taxon>Pseudomonadota</taxon>
        <taxon>Gammaproteobacteria</taxon>
        <taxon>Alteromonadales</taxon>
        <taxon>Alteromonadaceae</taxon>
        <taxon>Saccharobesus</taxon>
    </lineage>
</organism>
<dbReference type="InterPro" id="IPR008160">
    <property type="entry name" value="Collagen"/>
</dbReference>
<evidence type="ECO:0000313" key="3">
    <source>
        <dbReference type="Proteomes" id="UP000244441"/>
    </source>
</evidence>